<feature type="binding site" evidence="14">
    <location>
        <position position="82"/>
    </location>
    <ligand>
        <name>Mg(2+)</name>
        <dbReference type="ChEBI" id="CHEBI:18420"/>
        <label>1</label>
        <note>catalytic</note>
    </ligand>
</feature>
<evidence type="ECO:0000256" key="7">
    <source>
        <dbReference type="ARBA" id="ARBA00022723"/>
    </source>
</evidence>
<keyword evidence="7 14" id="KW-0479">Metal-binding</keyword>
<dbReference type="GO" id="GO:0004401">
    <property type="term" value="F:histidinol-phosphatase activity"/>
    <property type="evidence" value="ECO:0007669"/>
    <property type="project" value="UniProtKB-UniRule"/>
</dbReference>
<comment type="function">
    <text evidence="12">Catalyzes the dephosphorylation of histidinol-phosphate to histidinol, the direct precursor of histidine.</text>
</comment>
<dbReference type="PANTHER" id="PTHR43200">
    <property type="entry name" value="PHOSPHATASE"/>
    <property type="match status" value="1"/>
</dbReference>
<keyword evidence="10" id="KW-0368">Histidine biosynthesis</keyword>
<dbReference type="InterPro" id="IPR000760">
    <property type="entry name" value="Inositol_monophosphatase-like"/>
</dbReference>
<organism evidence="15 16">
    <name type="scientific">Thermomonospora curvata (strain ATCC 19995 / DSM 43183 / JCM 3096 / KCTC 9072 / NBRC 15933 / NCIMB 10081 / Henssen B9)</name>
    <dbReference type="NCBI Taxonomy" id="471852"/>
    <lineage>
        <taxon>Bacteria</taxon>
        <taxon>Bacillati</taxon>
        <taxon>Actinomycetota</taxon>
        <taxon>Actinomycetes</taxon>
        <taxon>Streptosporangiales</taxon>
        <taxon>Thermomonosporaceae</taxon>
        <taxon>Thermomonospora</taxon>
    </lineage>
</organism>
<dbReference type="InterPro" id="IPR011809">
    <property type="entry name" value="His_9_proposed"/>
</dbReference>
<dbReference type="Proteomes" id="UP000001918">
    <property type="component" value="Chromosome"/>
</dbReference>
<proteinExistence type="inferred from homology"/>
<evidence type="ECO:0000256" key="10">
    <source>
        <dbReference type="ARBA" id="ARBA00023102"/>
    </source>
</evidence>
<feature type="binding site" evidence="14">
    <location>
        <position position="97"/>
    </location>
    <ligand>
        <name>Mg(2+)</name>
        <dbReference type="ChEBI" id="CHEBI:18420"/>
        <label>1</label>
        <note>catalytic</note>
    </ligand>
</feature>
<gene>
    <name evidence="15" type="ordered locus">Tcur_3718</name>
</gene>
<evidence type="ECO:0000256" key="8">
    <source>
        <dbReference type="ARBA" id="ARBA00022801"/>
    </source>
</evidence>
<dbReference type="Gene3D" id="3.40.190.80">
    <property type="match status" value="1"/>
</dbReference>
<dbReference type="UniPathway" id="UPA00031">
    <property type="reaction ID" value="UER00013"/>
</dbReference>
<name>D1ACJ2_THECD</name>
<dbReference type="STRING" id="471852.Tcur_3718"/>
<keyword evidence="6" id="KW-0028">Amino-acid biosynthesis</keyword>
<evidence type="ECO:0000256" key="6">
    <source>
        <dbReference type="ARBA" id="ARBA00022605"/>
    </source>
</evidence>
<dbReference type="KEGG" id="tcu:Tcur_3718"/>
<comment type="similarity">
    <text evidence="3">Belongs to the inositol monophosphatase superfamily.</text>
</comment>
<reference evidence="15 16" key="1">
    <citation type="journal article" date="2011" name="Stand. Genomic Sci.">
        <title>Complete genome sequence of Thermomonospora curvata type strain (B9).</title>
        <authorList>
            <person name="Chertkov O."/>
            <person name="Sikorski J."/>
            <person name="Nolan M."/>
            <person name="Lapidus A."/>
            <person name="Lucas S."/>
            <person name="Del Rio T.G."/>
            <person name="Tice H."/>
            <person name="Cheng J.F."/>
            <person name="Goodwin L."/>
            <person name="Pitluck S."/>
            <person name="Liolios K."/>
            <person name="Ivanova N."/>
            <person name="Mavromatis K."/>
            <person name="Mikhailova N."/>
            <person name="Ovchinnikova G."/>
            <person name="Pati A."/>
            <person name="Chen A."/>
            <person name="Palaniappan K."/>
            <person name="Djao O.D."/>
            <person name="Land M."/>
            <person name="Hauser L."/>
            <person name="Chang Y.J."/>
            <person name="Jeffries C.D."/>
            <person name="Brettin T."/>
            <person name="Han C."/>
            <person name="Detter J.C."/>
            <person name="Rohde M."/>
            <person name="Goker M."/>
            <person name="Woyke T."/>
            <person name="Bristow J."/>
            <person name="Eisen J.A."/>
            <person name="Markowitz V."/>
            <person name="Hugenholtz P."/>
            <person name="Klenk H.P."/>
            <person name="Kyrpides N.C."/>
        </authorList>
    </citation>
    <scope>NUCLEOTIDE SEQUENCE [LARGE SCALE GENOMIC DNA]</scope>
    <source>
        <strain evidence="16">ATCC 19995 / DSM 43183 / JCM 3096 / KCTC 9072 / NBRC 15933 / NCIMB 10081 / Henssen B9</strain>
    </source>
</reference>
<dbReference type="InterPro" id="IPR020583">
    <property type="entry name" value="Inositol_monoP_metal-BS"/>
</dbReference>
<protein>
    <recommendedName>
        <fullName evidence="5 13">Histidinol-phosphatase</fullName>
        <ecNumber evidence="4 13">3.1.3.15</ecNumber>
    </recommendedName>
</protein>
<evidence type="ECO:0000313" key="15">
    <source>
        <dbReference type="EMBL" id="ACY99251.1"/>
    </source>
</evidence>
<evidence type="ECO:0000256" key="12">
    <source>
        <dbReference type="ARBA" id="ARBA00053547"/>
    </source>
</evidence>
<feature type="binding site" evidence="14">
    <location>
        <position position="100"/>
    </location>
    <ligand>
        <name>Mg(2+)</name>
        <dbReference type="ChEBI" id="CHEBI:18420"/>
        <label>1</label>
        <note>catalytic</note>
    </ligand>
</feature>
<dbReference type="PROSITE" id="PS00629">
    <property type="entry name" value="IMP_1"/>
    <property type="match status" value="1"/>
</dbReference>
<comment type="pathway">
    <text evidence="2">Amino-acid biosynthesis; L-histidine biosynthesis; L-histidine from 5-phospho-alpha-D-ribose 1-diphosphate: step 8/9.</text>
</comment>
<evidence type="ECO:0000256" key="14">
    <source>
        <dbReference type="PIRSR" id="PIRSR600760-2"/>
    </source>
</evidence>
<keyword evidence="8" id="KW-0378">Hydrolase</keyword>
<dbReference type="EMBL" id="CP001738">
    <property type="protein sequence ID" value="ACY99251.1"/>
    <property type="molecule type" value="Genomic_DNA"/>
</dbReference>
<accession>D1ACJ2</accession>
<dbReference type="InterPro" id="IPR051090">
    <property type="entry name" value="Inositol_monoP_superfamily"/>
</dbReference>
<dbReference type="GO" id="GO:0046872">
    <property type="term" value="F:metal ion binding"/>
    <property type="evidence" value="ECO:0007669"/>
    <property type="project" value="UniProtKB-KW"/>
</dbReference>
<dbReference type="eggNOG" id="COG0483">
    <property type="taxonomic scope" value="Bacteria"/>
</dbReference>
<evidence type="ECO:0000256" key="11">
    <source>
        <dbReference type="ARBA" id="ARBA00049158"/>
    </source>
</evidence>
<keyword evidence="9 14" id="KW-0460">Magnesium</keyword>
<keyword evidence="16" id="KW-1185">Reference proteome</keyword>
<dbReference type="Gene3D" id="3.30.540.10">
    <property type="entry name" value="Fructose-1,6-Bisphosphatase, subunit A, domain 1"/>
    <property type="match status" value="1"/>
</dbReference>
<dbReference type="PANTHER" id="PTHR43200:SF6">
    <property type="entry name" value="3'(2'),5'-BISPHOSPHATE NUCLEOTIDASE"/>
    <property type="match status" value="1"/>
</dbReference>
<evidence type="ECO:0000256" key="13">
    <source>
        <dbReference type="NCBIfam" id="TIGR02067"/>
    </source>
</evidence>
<dbReference type="EC" id="3.1.3.15" evidence="4 13"/>
<dbReference type="PRINTS" id="PR00377">
    <property type="entry name" value="IMPHPHTASES"/>
</dbReference>
<feature type="binding site" evidence="14">
    <location>
        <position position="99"/>
    </location>
    <ligand>
        <name>Mg(2+)</name>
        <dbReference type="ChEBI" id="CHEBI:18420"/>
        <label>1</label>
        <note>catalytic</note>
    </ligand>
</feature>
<evidence type="ECO:0000256" key="9">
    <source>
        <dbReference type="ARBA" id="ARBA00022842"/>
    </source>
</evidence>
<comment type="catalytic activity">
    <reaction evidence="11">
        <text>L-histidinol phosphate + H2O = L-histidinol + phosphate</text>
        <dbReference type="Rhea" id="RHEA:14465"/>
        <dbReference type="ChEBI" id="CHEBI:15377"/>
        <dbReference type="ChEBI" id="CHEBI:43474"/>
        <dbReference type="ChEBI" id="CHEBI:57699"/>
        <dbReference type="ChEBI" id="CHEBI:57980"/>
        <dbReference type="EC" id="3.1.3.15"/>
    </reaction>
</comment>
<sequence length="280" mass="30224">MSGRGVIAVAWHLVADYSDDLRLAHVLADAADDITTKRFRALDLRIDTKPDLTPVSDADRSVEEQVRGTLKRARPRDAVLGEEYGRSGQGERCWVIDPIDGTKNFVRGVPVWATLIALMENEEVVVGLVSAPALNRRWWAARGGGAWTGRSLSQAARMRVSSVAELSDASLSFSSLSGWEEQGRLENFLDLTRAVWRTRAFGDFWSHMMVAEGVVDISAEPEVSLWDLAALQVIVEEAGGVFTNLAGVPGPGGGSVVCTNGLLHARVLDMLGGRDASSPA</sequence>
<dbReference type="FunFam" id="3.30.540.10:FF:000003">
    <property type="entry name" value="Inositol-1-monophosphatase"/>
    <property type="match status" value="1"/>
</dbReference>
<dbReference type="NCBIfam" id="TIGR02067">
    <property type="entry name" value="his_9_HisN"/>
    <property type="match status" value="1"/>
</dbReference>
<comment type="cofactor">
    <cofactor evidence="1 14">
        <name>Mg(2+)</name>
        <dbReference type="ChEBI" id="CHEBI:18420"/>
    </cofactor>
</comment>
<evidence type="ECO:0000256" key="3">
    <source>
        <dbReference type="ARBA" id="ARBA00009759"/>
    </source>
</evidence>
<feature type="binding site" evidence="14">
    <location>
        <position position="227"/>
    </location>
    <ligand>
        <name>Mg(2+)</name>
        <dbReference type="ChEBI" id="CHEBI:18420"/>
        <label>1</label>
        <note>catalytic</note>
    </ligand>
</feature>
<evidence type="ECO:0000256" key="4">
    <source>
        <dbReference type="ARBA" id="ARBA00013085"/>
    </source>
</evidence>
<evidence type="ECO:0000256" key="2">
    <source>
        <dbReference type="ARBA" id="ARBA00004970"/>
    </source>
</evidence>
<dbReference type="HOGENOM" id="CLU_044118_4_0_11"/>
<dbReference type="GO" id="GO:0000105">
    <property type="term" value="P:L-histidine biosynthetic process"/>
    <property type="evidence" value="ECO:0007669"/>
    <property type="project" value="UniProtKB-UniRule"/>
</dbReference>
<evidence type="ECO:0000256" key="1">
    <source>
        <dbReference type="ARBA" id="ARBA00001946"/>
    </source>
</evidence>
<dbReference type="AlphaFoldDB" id="D1ACJ2"/>
<evidence type="ECO:0000256" key="5">
    <source>
        <dbReference type="ARBA" id="ARBA00021697"/>
    </source>
</evidence>
<dbReference type="SUPFAM" id="SSF56655">
    <property type="entry name" value="Carbohydrate phosphatase"/>
    <property type="match status" value="1"/>
</dbReference>
<dbReference type="Pfam" id="PF00459">
    <property type="entry name" value="Inositol_P"/>
    <property type="match status" value="1"/>
</dbReference>
<evidence type="ECO:0000313" key="16">
    <source>
        <dbReference type="Proteomes" id="UP000001918"/>
    </source>
</evidence>